<accession>A0A6B1D4Q9</accession>
<dbReference type="InterPro" id="IPR036111">
    <property type="entry name" value="Mal/L-sulfo/L-lacto_DH-like_sf"/>
</dbReference>
<dbReference type="Pfam" id="PF02615">
    <property type="entry name" value="Ldh_2"/>
    <property type="match status" value="1"/>
</dbReference>
<dbReference type="Gene3D" id="3.30.1370.60">
    <property type="entry name" value="Hypothetical oxidoreductase yiak, domain 2"/>
    <property type="match status" value="1"/>
</dbReference>
<dbReference type="SUPFAM" id="SSF89733">
    <property type="entry name" value="L-sulfolactate dehydrogenase-like"/>
    <property type="match status" value="1"/>
</dbReference>
<reference evidence="3" key="1">
    <citation type="submission" date="2019-09" db="EMBL/GenBank/DDBJ databases">
        <title>Characterisation of the sponge microbiome using genome-centric metagenomics.</title>
        <authorList>
            <person name="Engelberts J.P."/>
            <person name="Robbins S.J."/>
            <person name="De Goeij J.M."/>
            <person name="Aranda M."/>
            <person name="Bell S.C."/>
            <person name="Webster N.S."/>
        </authorList>
    </citation>
    <scope>NUCLEOTIDE SEQUENCE</scope>
    <source>
        <strain evidence="3">SB0661_bin_32</strain>
    </source>
</reference>
<dbReference type="InterPro" id="IPR043143">
    <property type="entry name" value="Mal/L-sulf/L-lact_DH-like_NADP"/>
</dbReference>
<comment type="similarity">
    <text evidence="1">Belongs to the LDH2/MDH2 oxidoreductase family.</text>
</comment>
<sequence length="346" mass="36734">MTQSTRHSAQYLQKISRNLFAATGSPDDIAATVAEILVNANLAGHDSHGVQFVPMYLDRIEDGHLDSKAYPEIVRESANTMHVDGKMGFGHTMSRQAMEWAIERARKSAVCCVTFENTTHIGRVGEYAEQAARAGCITMITLGGASAAGSQVVPFGGARGALGTNPIAVGIPTGDDAPFVIDFATSVVAGGKILVALSKGLDVPEGVMVDSQGNPSTNPEDFRKGGYMLPFGGHKGYALSLFFSLMGGLAGAFNAELTSMAGLFMQVYDVNAFTPLDDYQSNVRAVLDAMKATPPAPGFDEVLVPGDFEHRSRQQRLAQGIDVPAETFGKIEAWADKLNVSLTQAE</sequence>
<proteinExistence type="inferred from homology"/>
<evidence type="ECO:0000256" key="1">
    <source>
        <dbReference type="ARBA" id="ARBA00006056"/>
    </source>
</evidence>
<keyword evidence="2" id="KW-0560">Oxidoreductase</keyword>
<dbReference type="InterPro" id="IPR003767">
    <property type="entry name" value="Malate/L-lactate_DH-like"/>
</dbReference>
<gene>
    <name evidence="3" type="ORF">F4X14_04790</name>
</gene>
<evidence type="ECO:0000313" key="3">
    <source>
        <dbReference type="EMBL" id="MYC94267.1"/>
    </source>
</evidence>
<evidence type="ECO:0000256" key="2">
    <source>
        <dbReference type="ARBA" id="ARBA00023002"/>
    </source>
</evidence>
<dbReference type="InterPro" id="IPR043144">
    <property type="entry name" value="Mal/L-sulf/L-lact_DH-like_ah"/>
</dbReference>
<dbReference type="GO" id="GO:0016491">
    <property type="term" value="F:oxidoreductase activity"/>
    <property type="evidence" value="ECO:0007669"/>
    <property type="project" value="UniProtKB-KW"/>
</dbReference>
<protein>
    <submittedName>
        <fullName evidence="3">Ldh family oxidoreductase</fullName>
    </submittedName>
</protein>
<dbReference type="EMBL" id="VXMH01000023">
    <property type="protein sequence ID" value="MYC94267.1"/>
    <property type="molecule type" value="Genomic_DNA"/>
</dbReference>
<dbReference type="AlphaFoldDB" id="A0A6B1D4Q9"/>
<dbReference type="PANTHER" id="PTHR11091">
    <property type="entry name" value="OXIDOREDUCTASE-RELATED"/>
    <property type="match status" value="1"/>
</dbReference>
<dbReference type="PANTHER" id="PTHR11091:SF0">
    <property type="entry name" value="MALATE DEHYDROGENASE"/>
    <property type="match status" value="1"/>
</dbReference>
<comment type="caution">
    <text evidence="3">The sequence shown here is derived from an EMBL/GenBank/DDBJ whole genome shotgun (WGS) entry which is preliminary data.</text>
</comment>
<name>A0A6B1D4Q9_9CHLR</name>
<dbReference type="Gene3D" id="1.10.1530.10">
    <property type="match status" value="1"/>
</dbReference>
<organism evidence="3">
    <name type="scientific">Caldilineaceae bacterium SB0661_bin_32</name>
    <dbReference type="NCBI Taxonomy" id="2605255"/>
    <lineage>
        <taxon>Bacteria</taxon>
        <taxon>Bacillati</taxon>
        <taxon>Chloroflexota</taxon>
        <taxon>Caldilineae</taxon>
        <taxon>Caldilineales</taxon>
        <taxon>Caldilineaceae</taxon>
    </lineage>
</organism>